<comment type="caution">
    <text evidence="1">The sequence shown here is derived from an EMBL/GenBank/DDBJ whole genome shotgun (WGS) entry which is preliminary data.</text>
</comment>
<name>A0A1R3J572_9ROSI</name>
<dbReference type="EMBL" id="AWUE01016634">
    <property type="protein sequence ID" value="OMO89981.1"/>
    <property type="molecule type" value="Genomic_DNA"/>
</dbReference>
<evidence type="ECO:0000313" key="2">
    <source>
        <dbReference type="Proteomes" id="UP000187203"/>
    </source>
</evidence>
<protein>
    <submittedName>
        <fullName evidence="1">Uncharacterized protein</fullName>
    </submittedName>
</protein>
<dbReference type="AlphaFoldDB" id="A0A1R3J572"/>
<sequence length="38" mass="3952">MVKHAPKPRVEWCGVESSRGQVVVGAAAPTVDPPLANP</sequence>
<accession>A0A1R3J572</accession>
<organism evidence="1 2">
    <name type="scientific">Corchorus olitorius</name>
    <dbReference type="NCBI Taxonomy" id="93759"/>
    <lineage>
        <taxon>Eukaryota</taxon>
        <taxon>Viridiplantae</taxon>
        <taxon>Streptophyta</taxon>
        <taxon>Embryophyta</taxon>
        <taxon>Tracheophyta</taxon>
        <taxon>Spermatophyta</taxon>
        <taxon>Magnoliopsida</taxon>
        <taxon>eudicotyledons</taxon>
        <taxon>Gunneridae</taxon>
        <taxon>Pentapetalae</taxon>
        <taxon>rosids</taxon>
        <taxon>malvids</taxon>
        <taxon>Malvales</taxon>
        <taxon>Malvaceae</taxon>
        <taxon>Grewioideae</taxon>
        <taxon>Apeibeae</taxon>
        <taxon>Corchorus</taxon>
    </lineage>
</organism>
<proteinExistence type="predicted"/>
<dbReference type="Proteomes" id="UP000187203">
    <property type="component" value="Unassembled WGS sequence"/>
</dbReference>
<keyword evidence="2" id="KW-1185">Reference proteome</keyword>
<gene>
    <name evidence="1" type="ORF">COLO4_19471</name>
</gene>
<reference evidence="2" key="1">
    <citation type="submission" date="2013-09" db="EMBL/GenBank/DDBJ databases">
        <title>Corchorus olitorius genome sequencing.</title>
        <authorList>
            <person name="Alam M."/>
            <person name="Haque M.S."/>
            <person name="Islam M.S."/>
            <person name="Emdad E.M."/>
            <person name="Islam M.M."/>
            <person name="Ahmed B."/>
            <person name="Halim A."/>
            <person name="Hossen Q.M.M."/>
            <person name="Hossain M.Z."/>
            <person name="Ahmed R."/>
            <person name="Khan M.M."/>
            <person name="Islam R."/>
            <person name="Rashid M.M."/>
            <person name="Khan S.A."/>
            <person name="Rahman M.S."/>
            <person name="Alam M."/>
            <person name="Yahiya A.S."/>
            <person name="Khan M.S."/>
            <person name="Azam M.S."/>
            <person name="Haque T."/>
            <person name="Lashkar M.Z.H."/>
            <person name="Akhand A.I."/>
            <person name="Morshed G."/>
            <person name="Roy S."/>
            <person name="Uddin K.S."/>
            <person name="Rabeya T."/>
            <person name="Hossain A.S."/>
            <person name="Chowdhury A."/>
            <person name="Snigdha A.R."/>
            <person name="Mortoza M.S."/>
            <person name="Matin S.A."/>
            <person name="Hoque S.M.E."/>
            <person name="Islam M.K."/>
            <person name="Roy D.K."/>
            <person name="Haider R."/>
            <person name="Moosa M.M."/>
            <person name="Elias S.M."/>
            <person name="Hasan A.M."/>
            <person name="Jahan S."/>
            <person name="Shafiuddin M."/>
            <person name="Mahmood N."/>
            <person name="Shommy N.S."/>
        </authorList>
    </citation>
    <scope>NUCLEOTIDE SEQUENCE [LARGE SCALE GENOMIC DNA]</scope>
    <source>
        <strain evidence="2">cv. O-4</strain>
    </source>
</reference>
<evidence type="ECO:0000313" key="1">
    <source>
        <dbReference type="EMBL" id="OMO89981.1"/>
    </source>
</evidence>